<keyword evidence="1" id="KW-0812">Transmembrane</keyword>
<feature type="transmembrane region" description="Helical" evidence="1">
    <location>
        <begin position="171"/>
        <end position="191"/>
    </location>
</feature>
<name>A0A7V5LKG0_CALAY</name>
<keyword evidence="1" id="KW-1133">Transmembrane helix</keyword>
<keyword evidence="1" id="KW-0472">Membrane</keyword>
<feature type="transmembrane region" description="Helical" evidence="1">
    <location>
        <begin position="95"/>
        <end position="115"/>
    </location>
</feature>
<proteinExistence type="predicted"/>
<evidence type="ECO:0000256" key="1">
    <source>
        <dbReference type="SAM" id="Phobius"/>
    </source>
</evidence>
<dbReference type="EMBL" id="DRTD01000682">
    <property type="protein sequence ID" value="HHE55930.1"/>
    <property type="molecule type" value="Genomic_DNA"/>
</dbReference>
<sequence>MSSTNFEQDIQYIKAMIRQSREVTAGSWMFFLVWGVLVIFAIVAQYVLVSLAMYHLIWLDWVAFAVIGLSFSMIYGRKLKNEKKVKTYLDQAMSAVILASALGFLLTGFIFPYLNLYGWEAIPVLIAMVAGMLTFIMGGLFEWKLLKACGLIWWAGALIMCFVPAGLRSLFFIPLILIGYIWPALSLRSLYYKQRSQNA</sequence>
<evidence type="ECO:0000313" key="2">
    <source>
        <dbReference type="EMBL" id="HHE55930.1"/>
    </source>
</evidence>
<evidence type="ECO:0008006" key="3">
    <source>
        <dbReference type="Google" id="ProtNLM"/>
    </source>
</evidence>
<dbReference type="AlphaFoldDB" id="A0A7V5LKG0"/>
<organism evidence="2">
    <name type="scientific">Caldithrix abyssi</name>
    <dbReference type="NCBI Taxonomy" id="187145"/>
    <lineage>
        <taxon>Bacteria</taxon>
        <taxon>Pseudomonadati</taxon>
        <taxon>Calditrichota</taxon>
        <taxon>Calditrichia</taxon>
        <taxon>Calditrichales</taxon>
        <taxon>Calditrichaceae</taxon>
        <taxon>Caldithrix</taxon>
    </lineage>
</organism>
<accession>A0A7V5LKG0</accession>
<reference evidence="2" key="1">
    <citation type="journal article" date="2020" name="mSystems">
        <title>Genome- and Community-Level Interaction Insights into Carbon Utilization and Element Cycling Functions of Hydrothermarchaeota in Hydrothermal Sediment.</title>
        <authorList>
            <person name="Zhou Z."/>
            <person name="Liu Y."/>
            <person name="Xu W."/>
            <person name="Pan J."/>
            <person name="Luo Z.H."/>
            <person name="Li M."/>
        </authorList>
    </citation>
    <scope>NUCLEOTIDE SEQUENCE [LARGE SCALE GENOMIC DNA]</scope>
    <source>
        <strain evidence="2">HyVt-76</strain>
    </source>
</reference>
<gene>
    <name evidence="2" type="ORF">ENL21_09120</name>
</gene>
<protein>
    <recommendedName>
        <fullName evidence="3">DUF308 domain-containing protein</fullName>
    </recommendedName>
</protein>
<feature type="transmembrane region" description="Helical" evidence="1">
    <location>
        <begin position="121"/>
        <end position="141"/>
    </location>
</feature>
<dbReference type="Proteomes" id="UP000886111">
    <property type="component" value="Unassembled WGS sequence"/>
</dbReference>
<comment type="caution">
    <text evidence="2">The sequence shown here is derived from an EMBL/GenBank/DDBJ whole genome shotgun (WGS) entry which is preliminary data.</text>
</comment>
<feature type="transmembrane region" description="Helical" evidence="1">
    <location>
        <begin position="148"/>
        <end position="165"/>
    </location>
</feature>
<feature type="transmembrane region" description="Helical" evidence="1">
    <location>
        <begin position="28"/>
        <end position="49"/>
    </location>
</feature>
<feature type="transmembrane region" description="Helical" evidence="1">
    <location>
        <begin position="55"/>
        <end position="75"/>
    </location>
</feature>